<dbReference type="Gene3D" id="3.30.1380.10">
    <property type="match status" value="1"/>
</dbReference>
<sequence>MELILSLVNEQAEFLIHVAKLIKFCEETGFVVTGGELYRTAEQQEIYVKTGRSKTMNSNHLKRCAIDLNFFKNGKLTWDKKDIAPVGKFWESLNEKNRWGGNFKSLVDVPHFERNVS</sequence>
<keyword evidence="2" id="KW-0378">Hydrolase</keyword>
<dbReference type="GO" id="GO:0004180">
    <property type="term" value="F:carboxypeptidase activity"/>
    <property type="evidence" value="ECO:0007669"/>
    <property type="project" value="UniProtKB-KW"/>
</dbReference>
<dbReference type="EMBL" id="LR797466">
    <property type="protein sequence ID" value="CAB4218760.1"/>
    <property type="molecule type" value="Genomic_DNA"/>
</dbReference>
<dbReference type="CDD" id="cd14845">
    <property type="entry name" value="L-Ala-D-Glu_peptidase_like"/>
    <property type="match status" value="1"/>
</dbReference>
<dbReference type="Pfam" id="PF13539">
    <property type="entry name" value="Peptidase_M15_4"/>
    <property type="match status" value="1"/>
</dbReference>
<evidence type="ECO:0000313" key="2">
    <source>
        <dbReference type="EMBL" id="CAB4139690.1"/>
    </source>
</evidence>
<feature type="domain" description="Peptidase M15C" evidence="1">
    <location>
        <begin position="53"/>
        <end position="113"/>
    </location>
</feature>
<dbReference type="EMBL" id="LR796365">
    <property type="protein sequence ID" value="CAB4139690.1"/>
    <property type="molecule type" value="Genomic_DNA"/>
</dbReference>
<gene>
    <name evidence="3" type="ORF">UFOVP1607_40</name>
    <name evidence="2" type="ORF">UFOVP352_22</name>
</gene>
<evidence type="ECO:0000313" key="3">
    <source>
        <dbReference type="EMBL" id="CAB4218760.1"/>
    </source>
</evidence>
<accession>A0A6J5M3Q4</accession>
<proteinExistence type="predicted"/>
<reference evidence="2" key="1">
    <citation type="submission" date="2020-04" db="EMBL/GenBank/DDBJ databases">
        <authorList>
            <person name="Chiriac C."/>
            <person name="Salcher M."/>
            <person name="Ghai R."/>
            <person name="Kavagutti S V."/>
        </authorList>
    </citation>
    <scope>NUCLEOTIDE SEQUENCE</scope>
</reference>
<dbReference type="SUPFAM" id="SSF55166">
    <property type="entry name" value="Hedgehog/DD-peptidase"/>
    <property type="match status" value="1"/>
</dbReference>
<protein>
    <submittedName>
        <fullName evidence="2">D-alanyl-D-alanine carboxypeptidase</fullName>
    </submittedName>
</protein>
<name>A0A6J5M3Q4_9CAUD</name>
<keyword evidence="2" id="KW-0121">Carboxypeptidase</keyword>
<dbReference type="InterPro" id="IPR009045">
    <property type="entry name" value="Zn_M74/Hedgehog-like"/>
</dbReference>
<evidence type="ECO:0000259" key="1">
    <source>
        <dbReference type="Pfam" id="PF13539"/>
    </source>
</evidence>
<dbReference type="InterPro" id="IPR039561">
    <property type="entry name" value="Peptidase_M15C"/>
</dbReference>
<keyword evidence="2" id="KW-0645">Protease</keyword>
<organism evidence="2">
    <name type="scientific">uncultured Caudovirales phage</name>
    <dbReference type="NCBI Taxonomy" id="2100421"/>
    <lineage>
        <taxon>Viruses</taxon>
        <taxon>Duplodnaviria</taxon>
        <taxon>Heunggongvirae</taxon>
        <taxon>Uroviricota</taxon>
        <taxon>Caudoviricetes</taxon>
        <taxon>Peduoviridae</taxon>
        <taxon>Maltschvirus</taxon>
        <taxon>Maltschvirus maltsch</taxon>
    </lineage>
</organism>